<sequence length="339" mass="37823">MTQNQKQPYWKYSSQMVFELHPEPSLGNTVDEYDPRKLHTLLPEAVVHDADVTSHRARYKIQTDDGHAPGLTYFIIPSSDRGRQGQEYGRYTKFCEVLTQYSRLHSDRISTPGSTMVWAFANAHDENPVRIASELDLLKFAVSRNEDTLGCQIASLVHNNWAPVILFANADDVPRKEKYSPSSVSSSINAPAFPRANAFPFSSRVFPGPPWLVPVDHPTWDSESDGSDSSESVIAGPFELPAKPVEAQPELFELSAEPVMPPSKLDLPPLLPSTFSLFPAVPIKLPAMHDRDRGYQRQCCTHMPAFLLDTRVKYSSSPQRCPATLKTPLLGDVTSLFTL</sequence>
<accession>S3CBE1</accession>
<gene>
    <name evidence="1" type="ORF">F503_05919</name>
</gene>
<protein>
    <submittedName>
        <fullName evidence="1">Uncharacterized protein</fullName>
    </submittedName>
</protein>
<dbReference type="EMBL" id="KE148146">
    <property type="protein sequence ID" value="EPE10824.1"/>
    <property type="molecule type" value="Genomic_DNA"/>
</dbReference>
<dbReference type="AlphaFoldDB" id="S3CBE1"/>
<dbReference type="HOGENOM" id="CLU_819142_0_0_1"/>
<name>S3CBE1_OPHP1</name>
<proteinExistence type="predicted"/>
<keyword evidence="2" id="KW-1185">Reference proteome</keyword>
<dbReference type="VEuPathDB" id="FungiDB:F503_05919"/>
<organism evidence="1 2">
    <name type="scientific">Ophiostoma piceae (strain UAMH 11346)</name>
    <name type="common">Sap stain fungus</name>
    <dbReference type="NCBI Taxonomy" id="1262450"/>
    <lineage>
        <taxon>Eukaryota</taxon>
        <taxon>Fungi</taxon>
        <taxon>Dikarya</taxon>
        <taxon>Ascomycota</taxon>
        <taxon>Pezizomycotina</taxon>
        <taxon>Sordariomycetes</taxon>
        <taxon>Sordariomycetidae</taxon>
        <taxon>Ophiostomatales</taxon>
        <taxon>Ophiostomataceae</taxon>
        <taxon>Ophiostoma</taxon>
    </lineage>
</organism>
<reference evidence="1 2" key="1">
    <citation type="journal article" date="2013" name="BMC Genomics">
        <title>The genome and transcriptome of the pine saprophyte Ophiostoma piceae, and a comparison with the bark beetle-associated pine pathogen Grosmannia clavigera.</title>
        <authorList>
            <person name="Haridas S."/>
            <person name="Wang Y."/>
            <person name="Lim L."/>
            <person name="Massoumi Alamouti S."/>
            <person name="Jackman S."/>
            <person name="Docking R."/>
            <person name="Robertson G."/>
            <person name="Birol I."/>
            <person name="Bohlmann J."/>
            <person name="Breuil C."/>
        </authorList>
    </citation>
    <scope>NUCLEOTIDE SEQUENCE [LARGE SCALE GENOMIC DNA]</scope>
    <source>
        <strain evidence="1 2">UAMH 11346</strain>
    </source>
</reference>
<dbReference type="Proteomes" id="UP000016923">
    <property type="component" value="Unassembled WGS sequence"/>
</dbReference>
<evidence type="ECO:0000313" key="1">
    <source>
        <dbReference type="EMBL" id="EPE10824.1"/>
    </source>
</evidence>
<evidence type="ECO:0000313" key="2">
    <source>
        <dbReference type="Proteomes" id="UP000016923"/>
    </source>
</evidence>